<feature type="coiled-coil region" evidence="3">
    <location>
        <begin position="171"/>
        <end position="251"/>
    </location>
</feature>
<organism evidence="6 7">
    <name type="scientific">Absidia repens</name>
    <dbReference type="NCBI Taxonomy" id="90262"/>
    <lineage>
        <taxon>Eukaryota</taxon>
        <taxon>Fungi</taxon>
        <taxon>Fungi incertae sedis</taxon>
        <taxon>Mucoromycota</taxon>
        <taxon>Mucoromycotina</taxon>
        <taxon>Mucoromycetes</taxon>
        <taxon>Mucorales</taxon>
        <taxon>Cunninghamellaceae</taxon>
        <taxon>Absidia</taxon>
    </lineage>
</organism>
<feature type="region of interest" description="Disordered" evidence="4">
    <location>
        <begin position="120"/>
        <end position="167"/>
    </location>
</feature>
<evidence type="ECO:0000259" key="5">
    <source>
        <dbReference type="Pfam" id="PF07989"/>
    </source>
</evidence>
<evidence type="ECO:0000313" key="7">
    <source>
        <dbReference type="Proteomes" id="UP000193560"/>
    </source>
</evidence>
<evidence type="ECO:0000256" key="1">
    <source>
        <dbReference type="ARBA" id="ARBA00004496"/>
    </source>
</evidence>
<keyword evidence="3" id="KW-0175">Coiled coil</keyword>
<protein>
    <recommendedName>
        <fullName evidence="5">Centrosomin N-terminal motif 1 domain-containing protein</fullName>
    </recommendedName>
</protein>
<feature type="coiled-coil region" evidence="3">
    <location>
        <begin position="32"/>
        <end position="59"/>
    </location>
</feature>
<gene>
    <name evidence="6" type="ORF">BCR42DRAFT_67085</name>
</gene>
<sequence length="652" mass="76271">MKIFYLEKRLDELSPDQNDLAIRENIDLKVKIHTLGQELKKYKNMILELNQAMAMVQQQQQCTRPHGMSEEEQLEYENALTSADAFRLENDQLQKLVSEQRMENARLRLVCSQRLGTNNNNNVVKSLSSSSTSSSSSSSSSQHQQQSLASSSSSNNNSSNINSNNSNKDLLERYKKSWAQAKQTIQEQNETIAHLKDTIQHHQTTIASSSALERRDWIDMEENLAQTRKRNRDLQSQVRHAANEVEDWKRRTAETKKALEKKCIDYDELLLQMDHDHQHRQEDDDQRRHELEKERDEAQQLHETTQQLLDQREQDMELLEEEMEKVVRHAEALQKQLEDKDLSWEDETARLRQWYSEQQQELTIHWQEQEAQLEAAHTQEQQDAKQRYDDDLQLLEVKFNQVEQSIRERDVRIASLEGHLDAQTDAAQREKQLGQEDIKDLEDQLADALTTVQHQKQQLDHYMQLASPNTPTESSQDLEVQVQSLQSHLKEAEDRLKRDRYAANQALNDAMKSQHLLQQTLDTVRKRNELLTSLLDQCQNPDSKISGKRLDKATRLLTKLNQELHHELEDRDRQLETERGRAQQLDELYAQSLEELAQAEQLLIRRDNMITRALERIESDKEKKEVLENVLRRQATEDLDIVLQSSMDSSTS</sequence>
<dbReference type="GO" id="GO:0005737">
    <property type="term" value="C:cytoplasm"/>
    <property type="evidence" value="ECO:0007669"/>
    <property type="project" value="UniProtKB-SubCell"/>
</dbReference>
<accession>A0A1X2IBY3</accession>
<reference evidence="6 7" key="1">
    <citation type="submission" date="2016-07" db="EMBL/GenBank/DDBJ databases">
        <title>Pervasive Adenine N6-methylation of Active Genes in Fungi.</title>
        <authorList>
            <consortium name="DOE Joint Genome Institute"/>
            <person name="Mondo S.J."/>
            <person name="Dannebaum R.O."/>
            <person name="Kuo R.C."/>
            <person name="Labutti K."/>
            <person name="Haridas S."/>
            <person name="Kuo A."/>
            <person name="Salamov A."/>
            <person name="Ahrendt S.R."/>
            <person name="Lipzen A."/>
            <person name="Sullivan W."/>
            <person name="Andreopoulos W.B."/>
            <person name="Clum A."/>
            <person name="Lindquist E."/>
            <person name="Daum C."/>
            <person name="Ramamoorthy G.K."/>
            <person name="Gryganskyi A."/>
            <person name="Culley D."/>
            <person name="Magnuson J.K."/>
            <person name="James T.Y."/>
            <person name="O'Malley M.A."/>
            <person name="Stajich J.E."/>
            <person name="Spatafora J.W."/>
            <person name="Visel A."/>
            <person name="Grigoriev I.V."/>
        </authorList>
    </citation>
    <scope>NUCLEOTIDE SEQUENCE [LARGE SCALE GENOMIC DNA]</scope>
    <source>
        <strain evidence="6 7">NRRL 1336</strain>
    </source>
</reference>
<feature type="compositionally biased region" description="Basic and acidic residues" evidence="4">
    <location>
        <begin position="276"/>
        <end position="300"/>
    </location>
</feature>
<dbReference type="STRING" id="90262.A0A1X2IBY3"/>
<dbReference type="EMBL" id="MCGE01000016">
    <property type="protein sequence ID" value="ORZ13600.1"/>
    <property type="molecule type" value="Genomic_DNA"/>
</dbReference>
<dbReference type="OrthoDB" id="10255000at2759"/>
<feature type="domain" description="Centrosomin N-terminal motif 1" evidence="5">
    <location>
        <begin position="1"/>
        <end position="53"/>
    </location>
</feature>
<proteinExistence type="predicted"/>
<keyword evidence="7" id="KW-1185">Reference proteome</keyword>
<dbReference type="Proteomes" id="UP000193560">
    <property type="component" value="Unassembled WGS sequence"/>
</dbReference>
<evidence type="ECO:0000256" key="4">
    <source>
        <dbReference type="SAM" id="MobiDB-lite"/>
    </source>
</evidence>
<feature type="coiled-coil region" evidence="3">
    <location>
        <begin position="385"/>
        <end position="509"/>
    </location>
</feature>
<evidence type="ECO:0000256" key="3">
    <source>
        <dbReference type="SAM" id="Coils"/>
    </source>
</evidence>
<feature type="coiled-coil region" evidence="3">
    <location>
        <begin position="550"/>
        <end position="637"/>
    </location>
</feature>
<evidence type="ECO:0000256" key="2">
    <source>
        <dbReference type="ARBA" id="ARBA00022490"/>
    </source>
</evidence>
<comment type="caution">
    <text evidence="6">The sequence shown here is derived from an EMBL/GenBank/DDBJ whole genome shotgun (WGS) entry which is preliminary data.</text>
</comment>
<keyword evidence="2" id="KW-0963">Cytoplasm</keyword>
<dbReference type="GO" id="GO:0005815">
    <property type="term" value="C:microtubule organizing center"/>
    <property type="evidence" value="ECO:0007669"/>
    <property type="project" value="InterPro"/>
</dbReference>
<feature type="region of interest" description="Disordered" evidence="4">
    <location>
        <begin position="276"/>
        <end position="303"/>
    </location>
</feature>
<evidence type="ECO:0000313" key="6">
    <source>
        <dbReference type="EMBL" id="ORZ13600.1"/>
    </source>
</evidence>
<comment type="subcellular location">
    <subcellularLocation>
        <location evidence="1">Cytoplasm</location>
    </subcellularLocation>
</comment>
<name>A0A1X2IBY3_9FUNG</name>
<dbReference type="InterPro" id="IPR012943">
    <property type="entry name" value="Cnn_1N"/>
</dbReference>
<dbReference type="AlphaFoldDB" id="A0A1X2IBY3"/>
<dbReference type="Pfam" id="PF07989">
    <property type="entry name" value="Cnn_1N"/>
    <property type="match status" value="1"/>
</dbReference>